<evidence type="ECO:0000313" key="4">
    <source>
        <dbReference type="EMBL" id="GAG79038.1"/>
    </source>
</evidence>
<dbReference type="GO" id="GO:0000213">
    <property type="term" value="F:tRNA-intron lyase activity"/>
    <property type="evidence" value="ECO:0007669"/>
    <property type="project" value="InterPro"/>
</dbReference>
<accession>X1B4D8</accession>
<dbReference type="InterPro" id="IPR006678">
    <property type="entry name" value="tRNA_intron_Endonuc_N"/>
</dbReference>
<dbReference type="SUPFAM" id="SSF53032">
    <property type="entry name" value="tRNA-intron endonuclease catalytic domain-like"/>
    <property type="match status" value="1"/>
</dbReference>
<dbReference type="PIRSF" id="PIRSF005285">
    <property type="entry name" value="tRNA_splic_archaea"/>
    <property type="match status" value="1"/>
</dbReference>
<sequence>METPVPAQLIDKHVIIWDYELGSEIYQLGYFGKPVGIRKPKSPRFDRPLELTLLEAAFLLEKEIISIREESKILTNEEFRTISEERFAKFDDLYTVYSNLRNKRYIVRPGLKFGTDFSVYRRGPGIDHAPFLVSIFPKESHIEPIDLVRAGRLATSVRKRYVIATVLSDQQIRY</sequence>
<dbReference type="Pfam" id="PF01974">
    <property type="entry name" value="tRNA_int_endo"/>
    <property type="match status" value="1"/>
</dbReference>
<dbReference type="FunFam" id="3.40.1350.10:FF:000006">
    <property type="entry name" value="tRNA-splicing endonuclease"/>
    <property type="match status" value="1"/>
</dbReference>
<dbReference type="AlphaFoldDB" id="X1B4D8"/>
<name>X1B4D8_9ZZZZ</name>
<reference evidence="4" key="1">
    <citation type="journal article" date="2014" name="Front. Microbiol.">
        <title>High frequency of phylogenetically diverse reductive dehalogenase-homologous genes in deep subseafloor sedimentary metagenomes.</title>
        <authorList>
            <person name="Kawai M."/>
            <person name="Futagami T."/>
            <person name="Toyoda A."/>
            <person name="Takaki Y."/>
            <person name="Nishi S."/>
            <person name="Hori S."/>
            <person name="Arai W."/>
            <person name="Tsubouchi T."/>
            <person name="Morono Y."/>
            <person name="Uchiyama I."/>
            <person name="Ito T."/>
            <person name="Fujiyama A."/>
            <person name="Inagaki F."/>
            <person name="Takami H."/>
        </authorList>
    </citation>
    <scope>NUCLEOTIDE SEQUENCE</scope>
    <source>
        <strain evidence="4">Expedition CK06-06</strain>
    </source>
</reference>
<feature type="domain" description="tRNA intron endonuclease catalytic" evidence="2">
    <location>
        <begin position="90"/>
        <end position="174"/>
    </location>
</feature>
<keyword evidence="1" id="KW-0819">tRNA processing</keyword>
<evidence type="ECO:0008006" key="5">
    <source>
        <dbReference type="Google" id="ProtNLM"/>
    </source>
</evidence>
<protein>
    <recommendedName>
        <fullName evidence="5">tRNA intron endonuclease catalytic domain-containing protein</fullName>
    </recommendedName>
</protein>
<dbReference type="NCBIfam" id="TIGR00324">
    <property type="entry name" value="endA"/>
    <property type="match status" value="1"/>
</dbReference>
<dbReference type="SUPFAM" id="SSF55267">
    <property type="entry name" value="tRNA-intron endonuclease N-terminal domain-like"/>
    <property type="match status" value="1"/>
</dbReference>
<dbReference type="InterPro" id="IPR006677">
    <property type="entry name" value="tRNA_intron_Endonuc_cat-like"/>
</dbReference>
<dbReference type="Gene3D" id="3.40.1350.10">
    <property type="match status" value="1"/>
</dbReference>
<feature type="non-terminal residue" evidence="4">
    <location>
        <position position="174"/>
    </location>
</feature>
<dbReference type="CDD" id="cd22363">
    <property type="entry name" value="tRNA-intron_lyase_C"/>
    <property type="match status" value="1"/>
</dbReference>
<dbReference type="InterPro" id="IPR036740">
    <property type="entry name" value="tRNA_intron_Endonuc_N_sf"/>
</dbReference>
<dbReference type="GO" id="GO:0005737">
    <property type="term" value="C:cytoplasm"/>
    <property type="evidence" value="ECO:0007669"/>
    <property type="project" value="TreeGrafter"/>
</dbReference>
<dbReference type="EMBL" id="BART01017547">
    <property type="protein sequence ID" value="GAG79038.1"/>
    <property type="molecule type" value="Genomic_DNA"/>
</dbReference>
<feature type="domain" description="tRNA intron endonuclease N-terminal" evidence="3">
    <location>
        <begin position="6"/>
        <end position="79"/>
    </location>
</feature>
<dbReference type="GO" id="GO:0003676">
    <property type="term" value="F:nucleic acid binding"/>
    <property type="evidence" value="ECO:0007669"/>
    <property type="project" value="InterPro"/>
</dbReference>
<dbReference type="PANTHER" id="PTHR21227">
    <property type="entry name" value="TRNA-SPLICING ENDONUCLEASE SUBUNIT SEN2"/>
    <property type="match status" value="1"/>
</dbReference>
<proteinExistence type="predicted"/>
<dbReference type="InterPro" id="IPR016442">
    <property type="entry name" value="tRNA_splic_arch_short"/>
</dbReference>
<organism evidence="4">
    <name type="scientific">marine sediment metagenome</name>
    <dbReference type="NCBI Taxonomy" id="412755"/>
    <lineage>
        <taxon>unclassified sequences</taxon>
        <taxon>metagenomes</taxon>
        <taxon>ecological metagenomes</taxon>
    </lineage>
</organism>
<comment type="caution">
    <text evidence="4">The sequence shown here is derived from an EMBL/GenBank/DDBJ whole genome shotgun (WGS) entry which is preliminary data.</text>
</comment>
<dbReference type="InterPro" id="IPR011856">
    <property type="entry name" value="tRNA_endonuc-like_dom_sf"/>
</dbReference>
<dbReference type="PANTHER" id="PTHR21227:SF0">
    <property type="entry name" value="TRNA-SPLICING ENDONUCLEASE SUBUNIT SEN2"/>
    <property type="match status" value="1"/>
</dbReference>
<dbReference type="GO" id="GO:0006388">
    <property type="term" value="P:tRNA splicing, via endonucleolytic cleavage and ligation"/>
    <property type="evidence" value="ECO:0007669"/>
    <property type="project" value="InterPro"/>
</dbReference>
<dbReference type="Gene3D" id="3.40.1170.20">
    <property type="entry name" value="tRNA intron endonuclease, N-terminal domain"/>
    <property type="match status" value="1"/>
</dbReference>
<dbReference type="GO" id="GO:0005634">
    <property type="term" value="C:nucleus"/>
    <property type="evidence" value="ECO:0007669"/>
    <property type="project" value="UniProtKB-ARBA"/>
</dbReference>
<dbReference type="InterPro" id="IPR006676">
    <property type="entry name" value="tRNA_splic"/>
</dbReference>
<evidence type="ECO:0000259" key="2">
    <source>
        <dbReference type="Pfam" id="PF01974"/>
    </source>
</evidence>
<dbReference type="Pfam" id="PF02778">
    <property type="entry name" value="tRNA_int_endo_N"/>
    <property type="match status" value="1"/>
</dbReference>
<gene>
    <name evidence="4" type="ORF">S01H4_33365</name>
</gene>
<evidence type="ECO:0000259" key="3">
    <source>
        <dbReference type="Pfam" id="PF02778"/>
    </source>
</evidence>
<evidence type="ECO:0000256" key="1">
    <source>
        <dbReference type="ARBA" id="ARBA00022694"/>
    </source>
</evidence>
<dbReference type="InterPro" id="IPR036167">
    <property type="entry name" value="tRNA_intron_Endo_cat-like_sf"/>
</dbReference>